<evidence type="ECO:0000256" key="11">
    <source>
        <dbReference type="PROSITE-ProRule" id="PRU00191"/>
    </source>
</evidence>
<dbReference type="AlphaFoldDB" id="A0A8C4EQL7"/>
<dbReference type="SMART" id="SM00326">
    <property type="entry name" value="SH3"/>
    <property type="match status" value="1"/>
</dbReference>
<dbReference type="InterPro" id="IPR036028">
    <property type="entry name" value="SH3-like_dom_sf"/>
</dbReference>
<dbReference type="Gene3D" id="2.30.30.40">
    <property type="entry name" value="SH3 Domains"/>
    <property type="match status" value="1"/>
</dbReference>
<dbReference type="Pfam" id="PF00017">
    <property type="entry name" value="SH2"/>
    <property type="match status" value="2"/>
</dbReference>
<gene>
    <name evidence="18" type="primary">pik3r3b</name>
</gene>
<dbReference type="SUPFAM" id="SSF55550">
    <property type="entry name" value="SH2 domain"/>
    <property type="match status" value="2"/>
</dbReference>
<dbReference type="InterPro" id="IPR036860">
    <property type="entry name" value="SH2_dom_sf"/>
</dbReference>
<feature type="region of interest" description="Disordered" evidence="14">
    <location>
        <begin position="41"/>
        <end position="61"/>
    </location>
</feature>
<evidence type="ECO:0000256" key="13">
    <source>
        <dbReference type="SAM" id="Coils"/>
    </source>
</evidence>
<dbReference type="InterPro" id="IPR000198">
    <property type="entry name" value="RhoGAP_dom"/>
</dbReference>
<dbReference type="CDD" id="cd09942">
    <property type="entry name" value="SH2_nSH2_p85_like"/>
    <property type="match status" value="1"/>
</dbReference>
<evidence type="ECO:0000256" key="1">
    <source>
        <dbReference type="ARBA" id="ARBA00009442"/>
    </source>
</evidence>
<keyword evidence="19" id="KW-1185">Reference proteome</keyword>
<evidence type="ECO:0000256" key="3">
    <source>
        <dbReference type="ARBA" id="ARBA00022553"/>
    </source>
</evidence>
<dbReference type="Ensembl" id="ENSDLAT00005023197.2">
    <property type="protein sequence ID" value="ENSDLAP00005021666.2"/>
    <property type="gene ID" value="ENSDLAG00005009702.2"/>
</dbReference>
<comment type="subunit">
    <text evidence="8">Heterodimer of a regulatory subunit PIK3R3 and a p110 catalytic subunit (PIK3CA, PIK3CB or PIK3CD). Interacts with AXL.</text>
</comment>
<dbReference type="InterPro" id="IPR001452">
    <property type="entry name" value="SH3_domain"/>
</dbReference>
<dbReference type="PROSITE" id="PS50238">
    <property type="entry name" value="RHOGAP"/>
    <property type="match status" value="1"/>
</dbReference>
<dbReference type="FunFam" id="2.30.30.40:FF:000075">
    <property type="entry name" value="phosphatidylinositol 3-kinase regulatory subunit alpha"/>
    <property type="match status" value="1"/>
</dbReference>
<organism evidence="18 19">
    <name type="scientific">Dicentrarchus labrax</name>
    <name type="common">European seabass</name>
    <name type="synonym">Morone labrax</name>
    <dbReference type="NCBI Taxonomy" id="13489"/>
    <lineage>
        <taxon>Eukaryota</taxon>
        <taxon>Metazoa</taxon>
        <taxon>Chordata</taxon>
        <taxon>Craniata</taxon>
        <taxon>Vertebrata</taxon>
        <taxon>Euteleostomi</taxon>
        <taxon>Actinopterygii</taxon>
        <taxon>Neopterygii</taxon>
        <taxon>Teleostei</taxon>
        <taxon>Neoteleostei</taxon>
        <taxon>Acanthomorphata</taxon>
        <taxon>Eupercaria</taxon>
        <taxon>Moronidae</taxon>
        <taxon>Dicentrarchus</taxon>
    </lineage>
</organism>
<keyword evidence="4" id="KW-0677">Repeat</keyword>
<evidence type="ECO:0000259" key="16">
    <source>
        <dbReference type="PROSITE" id="PS50002"/>
    </source>
</evidence>
<keyword evidence="6" id="KW-0449">Lipoprotein</keyword>
<keyword evidence="13" id="KW-0175">Coiled coil</keyword>
<evidence type="ECO:0000256" key="7">
    <source>
        <dbReference type="ARBA" id="ARBA00057933"/>
    </source>
</evidence>
<feature type="domain" description="SH2" evidence="15">
    <location>
        <begin position="574"/>
        <end position="668"/>
    </location>
</feature>
<feature type="compositionally biased region" description="Basic and acidic residues" evidence="14">
    <location>
        <begin position="44"/>
        <end position="53"/>
    </location>
</feature>
<reference evidence="18" key="1">
    <citation type="submission" date="2025-08" db="UniProtKB">
        <authorList>
            <consortium name="Ensembl"/>
        </authorList>
    </citation>
    <scope>IDENTIFICATION</scope>
</reference>
<dbReference type="GO" id="GO:0046935">
    <property type="term" value="F:1-phosphatidylinositol-3-kinase regulator activity"/>
    <property type="evidence" value="ECO:0007669"/>
    <property type="project" value="TreeGrafter"/>
</dbReference>
<dbReference type="Gene3D" id="1.10.287.1490">
    <property type="match status" value="1"/>
</dbReference>
<feature type="domain" description="SH2" evidence="15">
    <location>
        <begin position="279"/>
        <end position="376"/>
    </location>
</feature>
<keyword evidence="2 12" id="KW-0728">SH3 domain</keyword>
<dbReference type="Gene3D" id="3.30.505.10">
    <property type="entry name" value="SH2 domain"/>
    <property type="match status" value="2"/>
</dbReference>
<feature type="coiled-coil region" evidence="13">
    <location>
        <begin position="390"/>
        <end position="424"/>
    </location>
</feature>
<dbReference type="InterPro" id="IPR035022">
    <property type="entry name" value="PI3kinase_P85_nSH2"/>
</dbReference>
<dbReference type="GO" id="GO:0046854">
    <property type="term" value="P:phosphatidylinositol phosphate biosynthetic process"/>
    <property type="evidence" value="ECO:0007669"/>
    <property type="project" value="TreeGrafter"/>
</dbReference>
<sequence>MASDSFQYRALFEYKRERGDDISLQPGDLLTVPKASLMAVPGRDYQDGDERSPKGWLHGTNERTKEKGDFPGTFVEYVGVVRVGPPAAKSWPRPVPPTPGGLQSAVGAQPPGAAASGESIYSADVSPLSSAFVLCAGLNSESLYRAPPASSGPAELRQALDSDPVSVDLDQYDVVSLSDALRGFLLDLPAPIIPATVYSELVYTAQESQSVEECGERLKRILESPSIPQANHQLLVHLSRHLALVSQLSQASPRLLAHFLFFFQNEHHLCTDPSNQPTNSHSLLCVFREEVNDKLRDMPDGTFLVRDASTKMQGDYTLTLRKGGNNKLIKIYHRDGKYGFSDPLTFSSVVELISHYRHESLAQYNTKLDVKLMYPISRFQQDQLVKEDNIDAVGKKLQEYHNQYQEKSKEYDRLYEEYTKTSQEIQMKRTAIEAFNETIKIFEEQCHTQERYSKDYIERFRREGNDKEIERIMMNYEKLKSRLGEIHDSKVRLEQDLKTQAMDNRETDKKMNSLKPDLIQLRKIRDQYLVWLNHKGVRQKRINDWLGIKNENTDEGYFVSEEDENLPHYDEKSWFVGDLNRTQAEELLLGKPDGAFLIRESSKKGCYACSVVVEGEVKHCVIYSTPRGFGFAEPYNLYSSLKDLVLHYHQTSLVQHNDSLNVRLAYPVYAQMPSGRR</sequence>
<dbReference type="FunFam" id="3.30.505.10:FF:000006">
    <property type="entry name" value="Phosphatidylinositol 3-kinase regulatory subunit alpha"/>
    <property type="match status" value="1"/>
</dbReference>
<evidence type="ECO:0000313" key="18">
    <source>
        <dbReference type="Ensembl" id="ENSDLAP00005021666.2"/>
    </source>
</evidence>
<evidence type="ECO:0000259" key="15">
    <source>
        <dbReference type="PROSITE" id="PS50001"/>
    </source>
</evidence>
<evidence type="ECO:0000256" key="6">
    <source>
        <dbReference type="ARBA" id="ARBA00023288"/>
    </source>
</evidence>
<dbReference type="SUPFAM" id="SSF50044">
    <property type="entry name" value="SH3-domain"/>
    <property type="match status" value="1"/>
</dbReference>
<dbReference type="PROSITE" id="PS50002">
    <property type="entry name" value="SH3"/>
    <property type="match status" value="1"/>
</dbReference>
<dbReference type="FunFam" id="1.10.287.1490:FF:000001">
    <property type="entry name" value="Putative phosphatidylinositol 3-kinase regulatory subunit alpha"/>
    <property type="match status" value="1"/>
</dbReference>
<comment type="function">
    <text evidence="7">Binds to activated (phosphorylated) protein-tyrosine kinases through its SH2 domain and regulates their kinase activity. During insulin stimulation, it also binds to IRS-1.</text>
</comment>
<evidence type="ECO:0000256" key="9">
    <source>
        <dbReference type="ARBA" id="ARBA00071518"/>
    </source>
</evidence>
<dbReference type="CDD" id="cd12925">
    <property type="entry name" value="iSH2_PIK3R3"/>
    <property type="match status" value="1"/>
</dbReference>
<evidence type="ECO:0000259" key="17">
    <source>
        <dbReference type="PROSITE" id="PS50238"/>
    </source>
</evidence>
<keyword evidence="5 11" id="KW-0727">SH2 domain</keyword>
<dbReference type="GO" id="GO:0008286">
    <property type="term" value="P:insulin receptor signaling pathway"/>
    <property type="evidence" value="ECO:0007669"/>
    <property type="project" value="TreeGrafter"/>
</dbReference>
<name>A0A8C4EQL7_DICLA</name>
<keyword evidence="3" id="KW-0597">Phosphoprotein</keyword>
<feature type="domain" description="SH3" evidence="16">
    <location>
        <begin position="3"/>
        <end position="80"/>
    </location>
</feature>
<dbReference type="GeneTree" id="ENSGT00940000156259"/>
<dbReference type="SMART" id="SM00324">
    <property type="entry name" value="RhoGAP"/>
    <property type="match status" value="1"/>
</dbReference>
<dbReference type="Pfam" id="PF00620">
    <property type="entry name" value="RhoGAP"/>
    <property type="match status" value="1"/>
</dbReference>
<dbReference type="FunFam" id="3.30.505.10:FF:000017">
    <property type="entry name" value="Phosphatidylinositol 3-kinase regulatory subunit gamma b"/>
    <property type="match status" value="1"/>
</dbReference>
<feature type="region of interest" description="Disordered" evidence="14">
    <location>
        <begin position="89"/>
        <end position="111"/>
    </location>
</feature>
<dbReference type="PANTHER" id="PTHR10155:SF2">
    <property type="entry name" value="PHOSPHATIDYLINOSITOL 3-KINASE REGULATORY SUBUNIT GAMMA"/>
    <property type="match status" value="1"/>
</dbReference>
<dbReference type="SUPFAM" id="SSF48350">
    <property type="entry name" value="GTPase activation domain, GAP"/>
    <property type="match status" value="1"/>
</dbReference>
<evidence type="ECO:0000256" key="10">
    <source>
        <dbReference type="ARBA" id="ARBA00082483"/>
    </source>
</evidence>
<evidence type="ECO:0000256" key="8">
    <source>
        <dbReference type="ARBA" id="ARBA00066175"/>
    </source>
</evidence>
<dbReference type="CDD" id="cd09930">
    <property type="entry name" value="SH2_cSH2_p85_like"/>
    <property type="match status" value="1"/>
</dbReference>
<dbReference type="InterPro" id="IPR032498">
    <property type="entry name" value="PI3K_P85_iSH2"/>
</dbReference>
<dbReference type="PANTHER" id="PTHR10155">
    <property type="entry name" value="PHOSPHATIDYLINOSITOL 3-KINASE REGULATORY SUBUNIT"/>
    <property type="match status" value="1"/>
</dbReference>
<evidence type="ECO:0000256" key="14">
    <source>
        <dbReference type="SAM" id="MobiDB-lite"/>
    </source>
</evidence>
<proteinExistence type="inferred from homology"/>
<protein>
    <recommendedName>
        <fullName evidence="9">Phosphatidylinositol 3-kinase regulatory subunit gamma</fullName>
    </recommendedName>
    <alternativeName>
        <fullName evidence="10">p55PIK</fullName>
    </alternativeName>
</protein>
<accession>A0A8C4EQL7</accession>
<dbReference type="InterPro" id="IPR008936">
    <property type="entry name" value="Rho_GTPase_activation_prot"/>
</dbReference>
<dbReference type="PRINTS" id="PR00678">
    <property type="entry name" value="PI3KINASEP85"/>
</dbReference>
<evidence type="ECO:0000256" key="5">
    <source>
        <dbReference type="ARBA" id="ARBA00022999"/>
    </source>
</evidence>
<dbReference type="SMART" id="SM00252">
    <property type="entry name" value="SH2"/>
    <property type="match status" value="2"/>
</dbReference>
<evidence type="ECO:0000256" key="4">
    <source>
        <dbReference type="ARBA" id="ARBA00022737"/>
    </source>
</evidence>
<dbReference type="Proteomes" id="UP000694389">
    <property type="component" value="Unassembled WGS sequence"/>
</dbReference>
<comment type="similarity">
    <text evidence="1">Belongs to the PI3K p85 subunit family.</text>
</comment>
<feature type="domain" description="Rho-GAP" evidence="17">
    <location>
        <begin position="100"/>
        <end position="303"/>
    </location>
</feature>
<reference evidence="18" key="2">
    <citation type="submission" date="2025-09" db="UniProtKB">
        <authorList>
            <consortium name="Ensembl"/>
        </authorList>
    </citation>
    <scope>IDENTIFICATION</scope>
</reference>
<evidence type="ECO:0000256" key="2">
    <source>
        <dbReference type="ARBA" id="ARBA00022443"/>
    </source>
</evidence>
<evidence type="ECO:0000313" key="19">
    <source>
        <dbReference type="Proteomes" id="UP000694389"/>
    </source>
</evidence>
<dbReference type="Pfam" id="PF16454">
    <property type="entry name" value="PI3K_P85_iSH2"/>
    <property type="match status" value="1"/>
</dbReference>
<dbReference type="InterPro" id="IPR000980">
    <property type="entry name" value="SH2"/>
</dbReference>
<dbReference type="InterPro" id="IPR035020">
    <property type="entry name" value="PI3kinase_P85_cSH2"/>
</dbReference>
<dbReference type="GO" id="GO:0005942">
    <property type="term" value="C:phosphatidylinositol 3-kinase complex"/>
    <property type="evidence" value="ECO:0007669"/>
    <property type="project" value="TreeGrafter"/>
</dbReference>
<dbReference type="PROSITE" id="PS50001">
    <property type="entry name" value="SH2"/>
    <property type="match status" value="2"/>
</dbReference>
<dbReference type="Gene3D" id="1.10.555.10">
    <property type="entry name" value="Rho GTPase activation protein"/>
    <property type="match status" value="1"/>
</dbReference>
<evidence type="ECO:0000256" key="12">
    <source>
        <dbReference type="PROSITE-ProRule" id="PRU00192"/>
    </source>
</evidence>
<dbReference type="PRINTS" id="PR00401">
    <property type="entry name" value="SH2DOMAIN"/>
</dbReference>